<reference evidence="1 2" key="1">
    <citation type="journal article" date="2018" name="Mycol. Prog.">
        <title>Coniella lustricola, a new species from submerged detritus.</title>
        <authorList>
            <person name="Raudabaugh D.B."/>
            <person name="Iturriaga T."/>
            <person name="Carver A."/>
            <person name="Mondo S."/>
            <person name="Pangilinan J."/>
            <person name="Lipzen A."/>
            <person name="He G."/>
            <person name="Amirebrahimi M."/>
            <person name="Grigoriev I.V."/>
            <person name="Miller A.N."/>
        </authorList>
    </citation>
    <scope>NUCLEOTIDE SEQUENCE [LARGE SCALE GENOMIC DNA]</scope>
    <source>
        <strain evidence="1 2">B22-T-1</strain>
    </source>
</reference>
<dbReference type="EMBL" id="KZ678414">
    <property type="protein sequence ID" value="PSR90870.1"/>
    <property type="molecule type" value="Genomic_DNA"/>
</dbReference>
<organism evidence="1 2">
    <name type="scientific">Coniella lustricola</name>
    <dbReference type="NCBI Taxonomy" id="2025994"/>
    <lineage>
        <taxon>Eukaryota</taxon>
        <taxon>Fungi</taxon>
        <taxon>Dikarya</taxon>
        <taxon>Ascomycota</taxon>
        <taxon>Pezizomycotina</taxon>
        <taxon>Sordariomycetes</taxon>
        <taxon>Sordariomycetidae</taxon>
        <taxon>Diaporthales</taxon>
        <taxon>Schizoparmaceae</taxon>
        <taxon>Coniella</taxon>
    </lineage>
</organism>
<accession>A0A2T3ACB5</accession>
<dbReference type="OrthoDB" id="416217at2759"/>
<keyword evidence="2" id="KW-1185">Reference proteome</keyword>
<evidence type="ECO:0000313" key="1">
    <source>
        <dbReference type="EMBL" id="PSR90870.1"/>
    </source>
</evidence>
<name>A0A2T3ACB5_9PEZI</name>
<gene>
    <name evidence="1" type="ORF">BD289DRAFT_430103</name>
</gene>
<evidence type="ECO:0000313" key="2">
    <source>
        <dbReference type="Proteomes" id="UP000241462"/>
    </source>
</evidence>
<dbReference type="Proteomes" id="UP000241462">
    <property type="component" value="Unassembled WGS sequence"/>
</dbReference>
<protein>
    <submittedName>
        <fullName evidence="1">Uncharacterized protein</fullName>
    </submittedName>
</protein>
<dbReference type="InParanoid" id="A0A2T3ACB5"/>
<sequence length="137" mass="15722">MDHGINHNPTVSEHDIEFIGSSRINNKLRLILSLCRHHMAQKSRVSTTTSTIFQTQSHLQYLKVLLEKLARHILVFSRTCRGTFTSMVARNKPCAVILLCHSYRAVKHLLVSTEFWWAHQRAAVLRPALEVCALCDF</sequence>
<proteinExistence type="predicted"/>
<dbReference type="AlphaFoldDB" id="A0A2T3ACB5"/>